<proteinExistence type="inferred from homology"/>
<keyword evidence="4" id="KW-0949">S-adenosyl-L-methionine</keyword>
<gene>
    <name evidence="5" type="ORF">CLEI1391_LOCUS8074</name>
</gene>
<dbReference type="Gene3D" id="3.40.50.150">
    <property type="entry name" value="Vaccinia Virus protein VP39"/>
    <property type="match status" value="1"/>
</dbReference>
<dbReference type="EMBL" id="HBFB01014320">
    <property type="protein sequence ID" value="CAD8677608.1"/>
    <property type="molecule type" value="Transcribed_RNA"/>
</dbReference>
<evidence type="ECO:0000256" key="2">
    <source>
        <dbReference type="ARBA" id="ARBA00022603"/>
    </source>
</evidence>
<dbReference type="PANTHER" id="PTHR13610:SF11">
    <property type="entry name" value="METHYLTRANSFERASE DOMAIN-CONTAINING PROTEIN"/>
    <property type="match status" value="1"/>
</dbReference>
<keyword evidence="2" id="KW-0489">Methyltransferase</keyword>
<dbReference type="AlphaFoldDB" id="A0A7S0WQ03"/>
<name>A0A7S0WQ03_9CHLO</name>
<evidence type="ECO:0008006" key="6">
    <source>
        <dbReference type="Google" id="ProtNLM"/>
    </source>
</evidence>
<dbReference type="GO" id="GO:0016279">
    <property type="term" value="F:protein-lysine N-methyltransferase activity"/>
    <property type="evidence" value="ECO:0007669"/>
    <property type="project" value="InterPro"/>
</dbReference>
<dbReference type="InterPro" id="IPR026170">
    <property type="entry name" value="FAM173A/B"/>
</dbReference>
<protein>
    <recommendedName>
        <fullName evidence="6">Methyltransferase domain-containing protein</fullName>
    </recommendedName>
</protein>
<dbReference type="InterPro" id="IPR029063">
    <property type="entry name" value="SAM-dependent_MTases_sf"/>
</dbReference>
<comment type="similarity">
    <text evidence="1">Belongs to the ANT/ATPSC lysine N-methyltransferase family.</text>
</comment>
<reference evidence="5" key="1">
    <citation type="submission" date="2021-01" db="EMBL/GenBank/DDBJ databases">
        <authorList>
            <person name="Corre E."/>
            <person name="Pelletier E."/>
            <person name="Niang G."/>
            <person name="Scheremetjew M."/>
            <person name="Finn R."/>
            <person name="Kale V."/>
            <person name="Holt S."/>
            <person name="Cochrane G."/>
            <person name="Meng A."/>
            <person name="Brown T."/>
            <person name="Cohen L."/>
        </authorList>
    </citation>
    <scope>NUCLEOTIDE SEQUENCE</scope>
    <source>
        <strain evidence="5">SAG 11-49</strain>
    </source>
</reference>
<evidence type="ECO:0000256" key="3">
    <source>
        <dbReference type="ARBA" id="ARBA00022679"/>
    </source>
</evidence>
<dbReference type="Pfam" id="PF06325">
    <property type="entry name" value="PrmA"/>
    <property type="match status" value="1"/>
</dbReference>
<dbReference type="GO" id="GO:0005739">
    <property type="term" value="C:mitochondrion"/>
    <property type="evidence" value="ECO:0007669"/>
    <property type="project" value="TreeGrafter"/>
</dbReference>
<evidence type="ECO:0000256" key="4">
    <source>
        <dbReference type="ARBA" id="ARBA00022691"/>
    </source>
</evidence>
<keyword evidence="3" id="KW-0808">Transferase</keyword>
<dbReference type="GO" id="GO:0032259">
    <property type="term" value="P:methylation"/>
    <property type="evidence" value="ECO:0007669"/>
    <property type="project" value="UniProtKB-KW"/>
</dbReference>
<evidence type="ECO:0000256" key="1">
    <source>
        <dbReference type="ARBA" id="ARBA00010633"/>
    </source>
</evidence>
<accession>A0A7S0WQ03</accession>
<evidence type="ECO:0000313" key="5">
    <source>
        <dbReference type="EMBL" id="CAD8677608.1"/>
    </source>
</evidence>
<organism evidence="5">
    <name type="scientific">Chlamydomonas leiostraca</name>
    <dbReference type="NCBI Taxonomy" id="1034604"/>
    <lineage>
        <taxon>Eukaryota</taxon>
        <taxon>Viridiplantae</taxon>
        <taxon>Chlorophyta</taxon>
        <taxon>core chlorophytes</taxon>
        <taxon>Chlorophyceae</taxon>
        <taxon>CS clade</taxon>
        <taxon>Chlamydomonadales</taxon>
        <taxon>Chlamydomonadaceae</taxon>
        <taxon>Chlamydomonas</taxon>
    </lineage>
</organism>
<sequence>MAGQQGVVRSLLFEMKFWARYLLPTKYVAVYYPSPPFVVDRMMSLTGCSSKDTVFDLGSGDGRVLVAAAKLGARAVGYELDAQLVQTANDAIKAARVQELCRVIRGDAGKADVSTATIICIYLSDRGNATLMEAVRPTLQPGTKVVSNFFEVKGWGGHLLKTCTADPTTGPLYLYSAPGTAGSEQQDRGGL</sequence>
<dbReference type="CDD" id="cd02440">
    <property type="entry name" value="AdoMet_MTases"/>
    <property type="match status" value="1"/>
</dbReference>
<dbReference type="SUPFAM" id="SSF53335">
    <property type="entry name" value="S-adenosyl-L-methionine-dependent methyltransferases"/>
    <property type="match status" value="1"/>
</dbReference>
<dbReference type="PANTHER" id="PTHR13610">
    <property type="entry name" value="METHYLTRANSFERASE DOMAIN-CONTAINING PROTEIN"/>
    <property type="match status" value="1"/>
</dbReference>
<dbReference type="GO" id="GO:1905706">
    <property type="term" value="P:regulation of mitochondrial ATP synthesis coupled proton transport"/>
    <property type="evidence" value="ECO:0007669"/>
    <property type="project" value="TreeGrafter"/>
</dbReference>